<comment type="caution">
    <text evidence="2">The sequence shown here is derived from an EMBL/GenBank/DDBJ whole genome shotgun (WGS) entry which is preliminary data.</text>
</comment>
<name>A0A4C1VWX6_EUMVA</name>
<keyword evidence="3" id="KW-1185">Reference proteome</keyword>
<reference evidence="2 3" key="1">
    <citation type="journal article" date="2019" name="Commun. Biol.">
        <title>The bagworm genome reveals a unique fibroin gene that provides high tensile strength.</title>
        <authorList>
            <person name="Kono N."/>
            <person name="Nakamura H."/>
            <person name="Ohtoshi R."/>
            <person name="Tomita M."/>
            <person name="Numata K."/>
            <person name="Arakawa K."/>
        </authorList>
    </citation>
    <scope>NUCLEOTIDE SEQUENCE [LARGE SCALE GENOMIC DNA]</scope>
</reference>
<evidence type="ECO:0000313" key="3">
    <source>
        <dbReference type="Proteomes" id="UP000299102"/>
    </source>
</evidence>
<evidence type="ECO:0000313" key="2">
    <source>
        <dbReference type="EMBL" id="GBP43293.1"/>
    </source>
</evidence>
<accession>A0A4C1VWX6</accession>
<organism evidence="2 3">
    <name type="scientific">Eumeta variegata</name>
    <name type="common">Bagworm moth</name>
    <name type="synonym">Eumeta japonica</name>
    <dbReference type="NCBI Taxonomy" id="151549"/>
    <lineage>
        <taxon>Eukaryota</taxon>
        <taxon>Metazoa</taxon>
        <taxon>Ecdysozoa</taxon>
        <taxon>Arthropoda</taxon>
        <taxon>Hexapoda</taxon>
        <taxon>Insecta</taxon>
        <taxon>Pterygota</taxon>
        <taxon>Neoptera</taxon>
        <taxon>Endopterygota</taxon>
        <taxon>Lepidoptera</taxon>
        <taxon>Glossata</taxon>
        <taxon>Ditrysia</taxon>
        <taxon>Tineoidea</taxon>
        <taxon>Psychidae</taxon>
        <taxon>Oiketicinae</taxon>
        <taxon>Eumeta</taxon>
    </lineage>
</organism>
<gene>
    <name evidence="2" type="ORF">EVAR_31177_1</name>
</gene>
<sequence>MQHNIYGRRVVDRKRPAGGGNRVVYDARMHGVLITRRQATTLSPVQSLGVGRGQPTAALTDGRDRYRTDS</sequence>
<dbReference type="AlphaFoldDB" id="A0A4C1VWX6"/>
<feature type="region of interest" description="Disordered" evidence="1">
    <location>
        <begin position="44"/>
        <end position="70"/>
    </location>
</feature>
<proteinExistence type="predicted"/>
<evidence type="ECO:0000256" key="1">
    <source>
        <dbReference type="SAM" id="MobiDB-lite"/>
    </source>
</evidence>
<feature type="compositionally biased region" description="Basic and acidic residues" evidence="1">
    <location>
        <begin position="61"/>
        <end position="70"/>
    </location>
</feature>
<feature type="region of interest" description="Disordered" evidence="1">
    <location>
        <begin position="1"/>
        <end position="22"/>
    </location>
</feature>
<dbReference type="EMBL" id="BGZK01000433">
    <property type="protein sequence ID" value="GBP43293.1"/>
    <property type="molecule type" value="Genomic_DNA"/>
</dbReference>
<dbReference type="Proteomes" id="UP000299102">
    <property type="component" value="Unassembled WGS sequence"/>
</dbReference>
<protein>
    <submittedName>
        <fullName evidence="2">Uncharacterized protein</fullName>
    </submittedName>
</protein>